<dbReference type="GO" id="GO:0016787">
    <property type="term" value="F:hydrolase activity"/>
    <property type="evidence" value="ECO:0007669"/>
    <property type="project" value="UniProtKB-KW"/>
</dbReference>
<reference evidence="3 4" key="1">
    <citation type="submission" date="2017-03" db="EMBL/GenBank/DDBJ databases">
        <authorList>
            <person name="Afonso C.L."/>
            <person name="Miller P.J."/>
            <person name="Scott M.A."/>
            <person name="Spackman E."/>
            <person name="Goraichik I."/>
            <person name="Dimitrov K.M."/>
            <person name="Suarez D.L."/>
            <person name="Swayne D.E."/>
        </authorList>
    </citation>
    <scope>NUCLEOTIDE SEQUENCE [LARGE SCALE GENOMIC DNA]</scope>
    <source>
        <strain evidence="3 4">CECT 7680</strain>
    </source>
</reference>
<dbReference type="InterPro" id="IPR032466">
    <property type="entry name" value="Metal_Hydrolase"/>
</dbReference>
<keyword evidence="3" id="KW-0378">Hydrolase</keyword>
<feature type="domain" description="Amidohydrolase-related" evidence="2">
    <location>
        <begin position="8"/>
        <end position="350"/>
    </location>
</feature>
<dbReference type="SUPFAM" id="SSF51556">
    <property type="entry name" value="Metallo-dependent hydrolases"/>
    <property type="match status" value="1"/>
</dbReference>
<organism evidence="3 4">
    <name type="scientific">Pseudoruegeria aquimaris</name>
    <dbReference type="NCBI Taxonomy" id="393663"/>
    <lineage>
        <taxon>Bacteria</taxon>
        <taxon>Pseudomonadati</taxon>
        <taxon>Pseudomonadota</taxon>
        <taxon>Alphaproteobacteria</taxon>
        <taxon>Rhodobacterales</taxon>
        <taxon>Roseobacteraceae</taxon>
        <taxon>Pseudoruegeria</taxon>
    </lineage>
</organism>
<dbReference type="OrthoDB" id="1407586at2"/>
<dbReference type="Pfam" id="PF04909">
    <property type="entry name" value="Amidohydro_2"/>
    <property type="match status" value="1"/>
</dbReference>
<dbReference type="RefSeq" id="WP_085869899.1">
    <property type="nucleotide sequence ID" value="NZ_FWFQ01000036.1"/>
</dbReference>
<name>A0A1Y5TI69_9RHOB</name>
<dbReference type="InterPro" id="IPR032465">
    <property type="entry name" value="ACMSD"/>
</dbReference>
<dbReference type="AlphaFoldDB" id="A0A1Y5TI69"/>
<keyword evidence="4" id="KW-1185">Reference proteome</keyword>
<protein>
    <submittedName>
        <fullName evidence="3">Amidohydrolase</fullName>
    </submittedName>
</protein>
<dbReference type="Proteomes" id="UP000193409">
    <property type="component" value="Unassembled WGS sequence"/>
</dbReference>
<proteinExistence type="predicted"/>
<keyword evidence="1" id="KW-0456">Lyase</keyword>
<dbReference type="InterPro" id="IPR006680">
    <property type="entry name" value="Amidohydro-rel"/>
</dbReference>
<accession>A0A1Y5TI69</accession>
<evidence type="ECO:0000256" key="1">
    <source>
        <dbReference type="ARBA" id="ARBA00023239"/>
    </source>
</evidence>
<evidence type="ECO:0000259" key="2">
    <source>
        <dbReference type="Pfam" id="PF04909"/>
    </source>
</evidence>
<dbReference type="EMBL" id="FWFQ01000036">
    <property type="protein sequence ID" value="SLN64664.1"/>
    <property type="molecule type" value="Genomic_DNA"/>
</dbReference>
<sequence>MAKFRMINCHVHTFTTAHSPKYYPVRAVYLFRVFPWLVQVLRWLVGLVRGGALYDWLVRMENFHRTGGRTSQLEVFKEVVRYYPRDTRFVVLPMDMALIGHGPVEEDIAAQHDGLAEVARDPVYGAQVIPFATVFPDRPGAFAELRRCVEDLGFRGVKLYPKLGFHPNHPVLRDEVYPFCLEHDLPIITHCSRGGVRGKRISQAMADEYTSPEAYLPVMAKYPDLRICLAHFGGDADWRTYLCDGIDPHDPQARRENWVTLISDMIESGAFPNLYTDISYTIFNFDDYAPLLSLLLEKPGLAEKVLFGSDFYMTRQEALSERAVSIRLRKVLGEEMFTRIASRNPERWLGYVP</sequence>
<dbReference type="GO" id="GO:0005737">
    <property type="term" value="C:cytoplasm"/>
    <property type="evidence" value="ECO:0007669"/>
    <property type="project" value="TreeGrafter"/>
</dbReference>
<dbReference type="PANTHER" id="PTHR21240">
    <property type="entry name" value="2-AMINO-3-CARBOXYLMUCONATE-6-SEMIALDEHYDE DECARBOXYLASE"/>
    <property type="match status" value="1"/>
</dbReference>
<evidence type="ECO:0000313" key="3">
    <source>
        <dbReference type="EMBL" id="SLN64664.1"/>
    </source>
</evidence>
<gene>
    <name evidence="3" type="ORF">PSA7680_03412</name>
</gene>
<evidence type="ECO:0000313" key="4">
    <source>
        <dbReference type="Proteomes" id="UP000193409"/>
    </source>
</evidence>
<dbReference type="PANTHER" id="PTHR21240:SF28">
    <property type="entry name" value="ISO-OROTATE DECARBOXYLASE (EUROFUNG)"/>
    <property type="match status" value="1"/>
</dbReference>
<dbReference type="GO" id="GO:0019748">
    <property type="term" value="P:secondary metabolic process"/>
    <property type="evidence" value="ECO:0007669"/>
    <property type="project" value="TreeGrafter"/>
</dbReference>
<dbReference type="Gene3D" id="3.20.20.140">
    <property type="entry name" value="Metal-dependent hydrolases"/>
    <property type="match status" value="1"/>
</dbReference>
<dbReference type="GO" id="GO:0016831">
    <property type="term" value="F:carboxy-lyase activity"/>
    <property type="evidence" value="ECO:0007669"/>
    <property type="project" value="InterPro"/>
</dbReference>